<dbReference type="PANTHER" id="PTHR15337">
    <property type="entry name" value="ANTERIOR GRADIENT PROTEIN-RELATED"/>
    <property type="match status" value="1"/>
</dbReference>
<dbReference type="InterPro" id="IPR017937">
    <property type="entry name" value="Thioredoxin_CS"/>
</dbReference>
<comment type="caution">
    <text evidence="4">The sequence shown here is derived from an EMBL/GenBank/DDBJ whole genome shotgun (WGS) entry which is preliminary data.</text>
</comment>
<dbReference type="InterPro" id="IPR051099">
    <property type="entry name" value="AGR/TXD"/>
</dbReference>
<reference evidence="4 5" key="1">
    <citation type="submission" date="2019-04" db="EMBL/GenBank/DDBJ databases">
        <title>Niastella caeni sp. nov., isolated from activated sludge.</title>
        <authorList>
            <person name="Sheng M."/>
        </authorList>
    </citation>
    <scope>NUCLEOTIDE SEQUENCE [LARGE SCALE GENOMIC DNA]</scope>
    <source>
        <strain evidence="4 5">HX-2-15</strain>
    </source>
</reference>
<keyword evidence="5" id="KW-1185">Reference proteome</keyword>
<dbReference type="InterPro" id="IPR004879">
    <property type="entry name" value="Ssp411-like_TRX"/>
</dbReference>
<name>A0A4S8I1E1_9BACT</name>
<proteinExistence type="predicted"/>
<keyword evidence="1" id="KW-0732">Signal</keyword>
<evidence type="ECO:0000313" key="5">
    <source>
        <dbReference type="Proteomes" id="UP000306918"/>
    </source>
</evidence>
<dbReference type="InterPro" id="IPR036249">
    <property type="entry name" value="Thioredoxin-like_sf"/>
</dbReference>
<sequence length="490" mass="57762">MLYMKIILFLIMSIFWLENLFAQSESSTTASALDRQVVNIVNIIDQTTSKNITRQGIQWEENSSWEEIKTKALKDNKYIFLDCFTTWCGPCKMMDAQVYSNETVGNYFNQNFISVKVQMDRTKNDDEQVRRWYDAAKSISIQYHIEAYPTFVFLSPNGTVLDQQMGFKTVKEFISIAEQAVKPGRVYMNPYKEYEQLMATHKKGERNYDKYPLMINTAFKLGDTVYNELMKELSKYMATLKREDRYTKDRIEVWKDLIPASTTRIFSFFYEDGDMIDKVMNEKGYSEKVVDKTIQAEMVMSFYVEQNKNPKIVLSGMYMGGGSPQPIDYSEADWNKLERLILKKYGASFAKRNVLTAKLEWYARHNNLKQYVKYGILKLNKYPPDIKSREDGFMVNHYCWIAFLASTEKRLLEKYSKWMEKYVKKYPDPYYGWIDTYANLLYKCGRKEEAIFWEKRASELTQGKKFASIIEQMMRGEPTYVKEGAIWTSN</sequence>
<dbReference type="InterPro" id="IPR013766">
    <property type="entry name" value="Thioredoxin_domain"/>
</dbReference>
<dbReference type="Gene3D" id="3.40.30.10">
    <property type="entry name" value="Glutaredoxin"/>
    <property type="match status" value="1"/>
</dbReference>
<dbReference type="PANTHER" id="PTHR15337:SF11">
    <property type="entry name" value="THIOREDOXIN DOMAIN-CONTAINING PROTEIN"/>
    <property type="match status" value="1"/>
</dbReference>
<dbReference type="Proteomes" id="UP000306918">
    <property type="component" value="Unassembled WGS sequence"/>
</dbReference>
<protein>
    <submittedName>
        <fullName evidence="4">Thioredoxin</fullName>
    </submittedName>
</protein>
<feature type="domain" description="Thioredoxin" evidence="3">
    <location>
        <begin position="19"/>
        <end position="182"/>
    </location>
</feature>
<accession>A0A4S8I1E1</accession>
<dbReference type="PROSITE" id="PS51352">
    <property type="entry name" value="THIOREDOXIN_2"/>
    <property type="match status" value="1"/>
</dbReference>
<dbReference type="Pfam" id="PF03190">
    <property type="entry name" value="Thioredox_DsbH"/>
    <property type="match status" value="1"/>
</dbReference>
<evidence type="ECO:0000313" key="4">
    <source>
        <dbReference type="EMBL" id="THU39502.1"/>
    </source>
</evidence>
<dbReference type="AlphaFoldDB" id="A0A4S8I1E1"/>
<keyword evidence="2" id="KW-0676">Redox-active center</keyword>
<organism evidence="4 5">
    <name type="scientific">Niastella caeni</name>
    <dbReference type="NCBI Taxonomy" id="2569763"/>
    <lineage>
        <taxon>Bacteria</taxon>
        <taxon>Pseudomonadati</taxon>
        <taxon>Bacteroidota</taxon>
        <taxon>Chitinophagia</taxon>
        <taxon>Chitinophagales</taxon>
        <taxon>Chitinophagaceae</taxon>
        <taxon>Niastella</taxon>
    </lineage>
</organism>
<dbReference type="OrthoDB" id="120730at2"/>
<evidence type="ECO:0000256" key="2">
    <source>
        <dbReference type="ARBA" id="ARBA00023284"/>
    </source>
</evidence>
<gene>
    <name evidence="4" type="ORF">FAM09_13440</name>
</gene>
<dbReference type="SUPFAM" id="SSF52833">
    <property type="entry name" value="Thioredoxin-like"/>
    <property type="match status" value="1"/>
</dbReference>
<evidence type="ECO:0000256" key="1">
    <source>
        <dbReference type="ARBA" id="ARBA00022729"/>
    </source>
</evidence>
<dbReference type="EMBL" id="STFF01000003">
    <property type="protein sequence ID" value="THU39502.1"/>
    <property type="molecule type" value="Genomic_DNA"/>
</dbReference>
<dbReference type="PROSITE" id="PS00194">
    <property type="entry name" value="THIOREDOXIN_1"/>
    <property type="match status" value="1"/>
</dbReference>
<evidence type="ECO:0000259" key="3">
    <source>
        <dbReference type="PROSITE" id="PS51352"/>
    </source>
</evidence>